<proteinExistence type="predicted"/>
<keyword evidence="1" id="KW-0812">Transmembrane</keyword>
<keyword evidence="1" id="KW-1133">Transmembrane helix</keyword>
<reference evidence="3" key="1">
    <citation type="submission" date="2022-11" db="UniProtKB">
        <authorList>
            <consortium name="WormBaseParasite"/>
        </authorList>
    </citation>
    <scope>IDENTIFICATION</scope>
</reference>
<feature type="transmembrane region" description="Helical" evidence="1">
    <location>
        <begin position="55"/>
        <end position="75"/>
    </location>
</feature>
<keyword evidence="1" id="KW-0472">Membrane</keyword>
<dbReference type="Proteomes" id="UP000887574">
    <property type="component" value="Unplaced"/>
</dbReference>
<sequence length="131" mass="14183">MEVDMRISNCTISLIVEETCTASTKLSAGHTSNLQGVPMSGVPLLQLLPQVPGSVLHGFVSFLSSILFCAFLFYCSSAGAIDGKHVLIKKPPKSGSLLFQLQEELLHRADAYCGCQLPGALCRFRKPRSQQ</sequence>
<evidence type="ECO:0000313" key="2">
    <source>
        <dbReference type="Proteomes" id="UP000887574"/>
    </source>
</evidence>
<dbReference type="WBParaSite" id="jg15321">
    <property type="protein sequence ID" value="jg15321"/>
    <property type="gene ID" value="jg15321"/>
</dbReference>
<keyword evidence="2" id="KW-1185">Reference proteome</keyword>
<organism evidence="2 3">
    <name type="scientific">Ditylenchus dipsaci</name>
    <dbReference type="NCBI Taxonomy" id="166011"/>
    <lineage>
        <taxon>Eukaryota</taxon>
        <taxon>Metazoa</taxon>
        <taxon>Ecdysozoa</taxon>
        <taxon>Nematoda</taxon>
        <taxon>Chromadorea</taxon>
        <taxon>Rhabditida</taxon>
        <taxon>Tylenchina</taxon>
        <taxon>Tylenchomorpha</taxon>
        <taxon>Sphaerularioidea</taxon>
        <taxon>Anguinidae</taxon>
        <taxon>Anguininae</taxon>
        <taxon>Ditylenchus</taxon>
    </lineage>
</organism>
<dbReference type="AlphaFoldDB" id="A0A915D327"/>
<name>A0A915D327_9BILA</name>
<protein>
    <submittedName>
        <fullName evidence="3">Uncharacterized protein</fullName>
    </submittedName>
</protein>
<evidence type="ECO:0000256" key="1">
    <source>
        <dbReference type="SAM" id="Phobius"/>
    </source>
</evidence>
<evidence type="ECO:0000313" key="3">
    <source>
        <dbReference type="WBParaSite" id="jg15321"/>
    </source>
</evidence>
<accession>A0A915D327</accession>